<evidence type="ECO:0000256" key="1">
    <source>
        <dbReference type="ARBA" id="ARBA00004651"/>
    </source>
</evidence>
<dbReference type="PANTHER" id="PTHR40074:SF2">
    <property type="entry name" value="O-ACETYLTRANSFERASE WECH"/>
    <property type="match status" value="1"/>
</dbReference>
<dbReference type="InterPro" id="IPR002656">
    <property type="entry name" value="Acyl_transf_3_dom"/>
</dbReference>
<protein>
    <submittedName>
        <fullName evidence="7">Uncharacterized protein</fullName>
    </submittedName>
</protein>
<dbReference type="RefSeq" id="WP_157782145.1">
    <property type="nucleotide sequence ID" value="NZ_BSPR01000023.1"/>
</dbReference>
<comment type="similarity">
    <text evidence="2">Belongs to the acyltransferase 3 family.</text>
</comment>
<comment type="subcellular location">
    <subcellularLocation>
        <location evidence="1">Cell membrane</location>
        <topology evidence="1">Multi-pass membrane protein</topology>
    </subcellularLocation>
</comment>
<dbReference type="GO" id="GO:0009246">
    <property type="term" value="P:enterobacterial common antigen biosynthetic process"/>
    <property type="evidence" value="ECO:0007669"/>
    <property type="project" value="TreeGrafter"/>
</dbReference>
<keyword evidence="6" id="KW-0472">Membrane</keyword>
<keyword evidence="5" id="KW-1133">Transmembrane helix</keyword>
<sequence length="361" mass="38830">MNSLDVTAPLGSEVPAAAPRPLATSRPVHRHSLENFRALAILCVMVCHLESIRDFGEAGRLFLFVFGGGTTLFIFISGYLFHHTEHARFDHTAYLGRKLRHVICPYLVLSVPVITAGLLESRAEAFDLSAPAYVLWSLLVGGSLVKTLWFIPMISVIFVMTPLFHRLAQGAWLLPVVLAALVFSLSSGRPVGSLNPFLGAAHYLGFYLLGIAASVHAGRIARLAEGRWFWALVLGGAGVLSGALALDLARDPGPMGFGDALGTLNTVQSGKLGLLVAAFLLIHRFLDRPSAALSHLADISFGLYFLHGILAAGHGRLLRGTAWHPLLALAVEAAVVIGVSVVLVHLVRRQFGRRSRYVVGC</sequence>
<dbReference type="Proteomes" id="UP000193427">
    <property type="component" value="Chromosome"/>
</dbReference>
<gene>
    <name evidence="7" type="ORF">A4W93_11100</name>
</gene>
<evidence type="ECO:0000313" key="7">
    <source>
        <dbReference type="EMBL" id="ARN20400.1"/>
    </source>
</evidence>
<dbReference type="Pfam" id="PF01757">
    <property type="entry name" value="Acyl_transf_3"/>
    <property type="match status" value="1"/>
</dbReference>
<dbReference type="STRING" id="946333.A4W93_11100"/>
<dbReference type="OrthoDB" id="7579632at2"/>
<dbReference type="AlphaFoldDB" id="A0A1W6L8A1"/>
<evidence type="ECO:0000256" key="6">
    <source>
        <dbReference type="ARBA" id="ARBA00023136"/>
    </source>
</evidence>
<dbReference type="EMBL" id="CP015118">
    <property type="protein sequence ID" value="ARN20400.1"/>
    <property type="molecule type" value="Genomic_DNA"/>
</dbReference>
<evidence type="ECO:0000313" key="8">
    <source>
        <dbReference type="Proteomes" id="UP000193427"/>
    </source>
</evidence>
<keyword evidence="8" id="KW-1185">Reference proteome</keyword>
<keyword evidence="3" id="KW-1003">Cell membrane</keyword>
<dbReference type="KEGG" id="rgu:A4W93_11100"/>
<evidence type="ECO:0000256" key="5">
    <source>
        <dbReference type="ARBA" id="ARBA00022989"/>
    </source>
</evidence>
<reference evidence="7 8" key="1">
    <citation type="submission" date="2016-04" db="EMBL/GenBank/DDBJ databases">
        <title>Complete genome sequence of natural rubber-degrading, novel Gram-negative bacterium, Rhizobacter gummiphilus strain NS21.</title>
        <authorList>
            <person name="Tabata M."/>
            <person name="Kasai D."/>
            <person name="Fukuda M."/>
        </authorList>
    </citation>
    <scope>NUCLEOTIDE SEQUENCE [LARGE SCALE GENOMIC DNA]</scope>
    <source>
        <strain evidence="7 8">NS21</strain>
    </source>
</reference>
<keyword evidence="4" id="KW-0812">Transmembrane</keyword>
<dbReference type="GO" id="GO:0016413">
    <property type="term" value="F:O-acetyltransferase activity"/>
    <property type="evidence" value="ECO:0007669"/>
    <property type="project" value="TreeGrafter"/>
</dbReference>
<accession>A0A1W6L8A1</accession>
<dbReference type="GO" id="GO:0005886">
    <property type="term" value="C:plasma membrane"/>
    <property type="evidence" value="ECO:0007669"/>
    <property type="project" value="UniProtKB-SubCell"/>
</dbReference>
<evidence type="ECO:0000256" key="4">
    <source>
        <dbReference type="ARBA" id="ARBA00022692"/>
    </source>
</evidence>
<organism evidence="7 8">
    <name type="scientific">Piscinibacter gummiphilus</name>
    <dbReference type="NCBI Taxonomy" id="946333"/>
    <lineage>
        <taxon>Bacteria</taxon>
        <taxon>Pseudomonadati</taxon>
        <taxon>Pseudomonadota</taxon>
        <taxon>Betaproteobacteria</taxon>
        <taxon>Burkholderiales</taxon>
        <taxon>Sphaerotilaceae</taxon>
        <taxon>Piscinibacter</taxon>
    </lineage>
</organism>
<evidence type="ECO:0000256" key="3">
    <source>
        <dbReference type="ARBA" id="ARBA00022475"/>
    </source>
</evidence>
<evidence type="ECO:0000256" key="2">
    <source>
        <dbReference type="ARBA" id="ARBA00007400"/>
    </source>
</evidence>
<name>A0A1W6L8A1_9BURK</name>
<dbReference type="PANTHER" id="PTHR40074">
    <property type="entry name" value="O-ACETYLTRANSFERASE WECH"/>
    <property type="match status" value="1"/>
</dbReference>
<proteinExistence type="inferred from homology"/>